<dbReference type="PANTHER" id="PTHR45653:SF4">
    <property type="entry name" value="DEDICATOR OF CYTOKINESIS PROTEIN 3"/>
    <property type="match status" value="1"/>
</dbReference>
<dbReference type="OrthoDB" id="18896at2759"/>
<comment type="caution">
    <text evidence="5">The sequence shown here is derived from an EMBL/GenBank/DDBJ whole genome shotgun (WGS) entry which is preliminary data.</text>
</comment>
<dbReference type="GO" id="GO:0007264">
    <property type="term" value="P:small GTPase-mediated signal transduction"/>
    <property type="evidence" value="ECO:0007669"/>
    <property type="project" value="InterPro"/>
</dbReference>
<dbReference type="Pfam" id="PF14429">
    <property type="entry name" value="DOCK-C2"/>
    <property type="match status" value="1"/>
</dbReference>
<evidence type="ECO:0000256" key="2">
    <source>
        <dbReference type="ARBA" id="ARBA00022490"/>
    </source>
</evidence>
<keyword evidence="6" id="KW-1185">Reference proteome</keyword>
<dbReference type="EMBL" id="PPHD01006036">
    <property type="protein sequence ID" value="POI32356.1"/>
    <property type="molecule type" value="Genomic_DNA"/>
</dbReference>
<comment type="similarity">
    <text evidence="3">Belongs to the DOCK family.</text>
</comment>
<dbReference type="GO" id="GO:0005886">
    <property type="term" value="C:plasma membrane"/>
    <property type="evidence" value="ECO:0007669"/>
    <property type="project" value="TreeGrafter"/>
</dbReference>
<dbReference type="Proteomes" id="UP000237246">
    <property type="component" value="Unassembled WGS sequence"/>
</dbReference>
<dbReference type="GO" id="GO:0005737">
    <property type="term" value="C:cytoplasm"/>
    <property type="evidence" value="ECO:0007669"/>
    <property type="project" value="UniProtKB-SubCell"/>
</dbReference>
<reference evidence="5 6" key="1">
    <citation type="submission" date="2018-01" db="EMBL/GenBank/DDBJ databases">
        <title>Comparison of the Chinese Bamboo Partridge and Red Junglefowl genome sequences highlights the importance of demography in genome evolution.</title>
        <authorList>
            <person name="Tiley G.P."/>
            <person name="Kimball R.T."/>
            <person name="Braun E.L."/>
            <person name="Burleigh J.G."/>
        </authorList>
    </citation>
    <scope>NUCLEOTIDE SEQUENCE [LARGE SCALE GENOMIC DNA]</scope>
    <source>
        <strain evidence="5">RTK389</strain>
        <tissue evidence="5">Blood</tissue>
    </source>
</reference>
<dbReference type="PROSITE" id="PS51650">
    <property type="entry name" value="C2_DOCK"/>
    <property type="match status" value="1"/>
</dbReference>
<evidence type="ECO:0000259" key="4">
    <source>
        <dbReference type="PROSITE" id="PS51650"/>
    </source>
</evidence>
<keyword evidence="2" id="KW-0963">Cytoplasm</keyword>
<sequence length="236" mass="26769">MKRDLYIVAHVIRIGRMLLNDSKKGPPHLHYRRPYGCAVLSIMDVLQSISEIKEEKDFVLKVYTCNNENEWCQIHENIIRKSSTKYTAPSSNYGLIISLQLLRGDMEQVRRENPMIFNRGVSVTRKLGFPDVIMPGAVSPLVSVAMCLLSFPAGDIRNDLYLTLEKGDFERGGKSVQKNIEVTMYVLYADGEILKVSACFLFEFRVPSACSMYTCCLFSDARETKLKVDLTVFGFG</sequence>
<dbReference type="InterPro" id="IPR027007">
    <property type="entry name" value="C2_DOCK-type_domain"/>
</dbReference>
<evidence type="ECO:0000256" key="3">
    <source>
        <dbReference type="PROSITE-ProRule" id="PRU00983"/>
    </source>
</evidence>
<comment type="subcellular location">
    <subcellularLocation>
        <location evidence="1">Cytoplasm</location>
    </subcellularLocation>
</comment>
<evidence type="ECO:0000313" key="6">
    <source>
        <dbReference type="Proteomes" id="UP000237246"/>
    </source>
</evidence>
<evidence type="ECO:0000313" key="5">
    <source>
        <dbReference type="EMBL" id="POI32356.1"/>
    </source>
</evidence>
<dbReference type="GO" id="GO:0031267">
    <property type="term" value="F:small GTPase binding"/>
    <property type="evidence" value="ECO:0007669"/>
    <property type="project" value="TreeGrafter"/>
</dbReference>
<name>A0A2P4T7N2_BAMTH</name>
<proteinExistence type="inferred from homology"/>
<dbReference type="Gene3D" id="2.60.40.150">
    <property type="entry name" value="C2 domain"/>
    <property type="match status" value="1"/>
</dbReference>
<dbReference type="InterPro" id="IPR032376">
    <property type="entry name" value="DOCK_N"/>
</dbReference>
<dbReference type="AlphaFoldDB" id="A0A2P4T7N2"/>
<dbReference type="GO" id="GO:0005085">
    <property type="term" value="F:guanyl-nucleotide exchange factor activity"/>
    <property type="evidence" value="ECO:0007669"/>
    <property type="project" value="InterPro"/>
</dbReference>
<dbReference type="InterPro" id="IPR035892">
    <property type="entry name" value="C2_domain_sf"/>
</dbReference>
<dbReference type="Pfam" id="PF16172">
    <property type="entry name" value="DOCK_N"/>
    <property type="match status" value="1"/>
</dbReference>
<dbReference type="InterPro" id="IPR026791">
    <property type="entry name" value="DOCK"/>
</dbReference>
<dbReference type="PANTHER" id="PTHR45653">
    <property type="entry name" value="DEDICATOR OF CYTOKINESIS"/>
    <property type="match status" value="1"/>
</dbReference>
<organism evidence="5 6">
    <name type="scientific">Bambusicola thoracicus</name>
    <name type="common">Chinese bamboo-partridge</name>
    <name type="synonym">Perdix thoracica</name>
    <dbReference type="NCBI Taxonomy" id="9083"/>
    <lineage>
        <taxon>Eukaryota</taxon>
        <taxon>Metazoa</taxon>
        <taxon>Chordata</taxon>
        <taxon>Craniata</taxon>
        <taxon>Vertebrata</taxon>
        <taxon>Euteleostomi</taxon>
        <taxon>Archelosauria</taxon>
        <taxon>Archosauria</taxon>
        <taxon>Dinosauria</taxon>
        <taxon>Saurischia</taxon>
        <taxon>Theropoda</taxon>
        <taxon>Coelurosauria</taxon>
        <taxon>Aves</taxon>
        <taxon>Neognathae</taxon>
        <taxon>Galloanserae</taxon>
        <taxon>Galliformes</taxon>
        <taxon>Phasianidae</taxon>
        <taxon>Perdicinae</taxon>
        <taxon>Bambusicola</taxon>
    </lineage>
</organism>
<gene>
    <name evidence="5" type="ORF">CIB84_003892</name>
</gene>
<feature type="domain" description="C2 DOCK-type" evidence="4">
    <location>
        <begin position="157"/>
        <end position="236"/>
    </location>
</feature>
<evidence type="ECO:0000256" key="1">
    <source>
        <dbReference type="ARBA" id="ARBA00004496"/>
    </source>
</evidence>
<accession>A0A2P4T7N2</accession>
<protein>
    <recommendedName>
        <fullName evidence="4">C2 DOCK-type domain-containing protein</fullName>
    </recommendedName>
</protein>